<dbReference type="InterPro" id="IPR036388">
    <property type="entry name" value="WH-like_DNA-bd_sf"/>
</dbReference>
<name>X0XZH4_9ZZZZ</name>
<dbReference type="InterPro" id="IPR036390">
    <property type="entry name" value="WH_DNA-bd_sf"/>
</dbReference>
<reference evidence="2" key="1">
    <citation type="journal article" date="2014" name="Front. Microbiol.">
        <title>High frequency of phylogenetically diverse reductive dehalogenase-homologous genes in deep subseafloor sedimentary metagenomes.</title>
        <authorList>
            <person name="Kawai M."/>
            <person name="Futagami T."/>
            <person name="Toyoda A."/>
            <person name="Takaki Y."/>
            <person name="Nishi S."/>
            <person name="Hori S."/>
            <person name="Arai W."/>
            <person name="Tsubouchi T."/>
            <person name="Morono Y."/>
            <person name="Uchiyama I."/>
            <person name="Ito T."/>
            <person name="Fujiyama A."/>
            <person name="Inagaki F."/>
            <person name="Takami H."/>
        </authorList>
    </citation>
    <scope>NUCLEOTIDE SEQUENCE</scope>
    <source>
        <strain evidence="2">Expedition CK06-06</strain>
    </source>
</reference>
<organism evidence="2">
    <name type="scientific">marine sediment metagenome</name>
    <dbReference type="NCBI Taxonomy" id="412755"/>
    <lineage>
        <taxon>unclassified sequences</taxon>
        <taxon>metagenomes</taxon>
        <taxon>ecological metagenomes</taxon>
    </lineage>
</organism>
<dbReference type="PROSITE" id="PS50995">
    <property type="entry name" value="HTH_MARR_2"/>
    <property type="match status" value="1"/>
</dbReference>
<gene>
    <name evidence="2" type="ORF">S01H1_80607</name>
</gene>
<comment type="caution">
    <text evidence="2">The sequence shown here is derived from an EMBL/GenBank/DDBJ whole genome shotgun (WGS) entry which is preliminary data.</text>
</comment>
<dbReference type="InterPro" id="IPR000835">
    <property type="entry name" value="HTH_MarR-typ"/>
</dbReference>
<evidence type="ECO:0000259" key="1">
    <source>
        <dbReference type="PROSITE" id="PS50995"/>
    </source>
</evidence>
<dbReference type="EMBL" id="BARS01054453">
    <property type="protein sequence ID" value="GAG48894.1"/>
    <property type="molecule type" value="Genomic_DNA"/>
</dbReference>
<dbReference type="SUPFAM" id="SSF46785">
    <property type="entry name" value="Winged helix' DNA-binding domain"/>
    <property type="match status" value="1"/>
</dbReference>
<dbReference type="GO" id="GO:0003700">
    <property type="term" value="F:DNA-binding transcription factor activity"/>
    <property type="evidence" value="ECO:0007669"/>
    <property type="project" value="InterPro"/>
</dbReference>
<dbReference type="Gene3D" id="1.10.10.10">
    <property type="entry name" value="Winged helix-like DNA-binding domain superfamily/Winged helix DNA-binding domain"/>
    <property type="match status" value="1"/>
</dbReference>
<proteinExistence type="predicted"/>
<accession>X0XZH4</accession>
<sequence>RCSRQHIQVWVDALRDRGLVRSRDNPAHRRSPLIELSDEGAALFAAMREAEEVVLERLAQELDGEDLTVSARTLAALSAGLNEKEWK</sequence>
<dbReference type="AlphaFoldDB" id="X0XZH4"/>
<feature type="domain" description="HTH marR-type" evidence="1">
    <location>
        <begin position="1"/>
        <end position="83"/>
    </location>
</feature>
<feature type="non-terminal residue" evidence="2">
    <location>
        <position position="1"/>
    </location>
</feature>
<protein>
    <recommendedName>
        <fullName evidence="1">HTH marR-type domain-containing protein</fullName>
    </recommendedName>
</protein>
<evidence type="ECO:0000313" key="2">
    <source>
        <dbReference type="EMBL" id="GAG48894.1"/>
    </source>
</evidence>